<dbReference type="Pfam" id="PF05175">
    <property type="entry name" value="MTS"/>
    <property type="match status" value="1"/>
</dbReference>
<dbReference type="NCBIfam" id="TIGR00536">
    <property type="entry name" value="hemK_fam"/>
    <property type="match status" value="1"/>
</dbReference>
<evidence type="ECO:0000313" key="7">
    <source>
        <dbReference type="EMBL" id="HIS70479.1"/>
    </source>
</evidence>
<evidence type="ECO:0000256" key="2">
    <source>
        <dbReference type="ARBA" id="ARBA00022603"/>
    </source>
</evidence>
<dbReference type="SUPFAM" id="SSF53335">
    <property type="entry name" value="S-adenosyl-L-methionine-dependent methyltransferases"/>
    <property type="match status" value="1"/>
</dbReference>
<keyword evidence="4" id="KW-0949">S-adenosyl-L-methionine</keyword>
<dbReference type="EC" id="2.1.1.297" evidence="1"/>
<dbReference type="InterPro" id="IPR002052">
    <property type="entry name" value="DNA_methylase_N6_adenine_CS"/>
</dbReference>
<evidence type="ECO:0000259" key="6">
    <source>
        <dbReference type="Pfam" id="PF05175"/>
    </source>
</evidence>
<dbReference type="InterPro" id="IPR004556">
    <property type="entry name" value="HemK-like"/>
</dbReference>
<dbReference type="PANTHER" id="PTHR18895:SF74">
    <property type="entry name" value="MTRF1L RELEASE FACTOR GLUTAMINE METHYLTRANSFERASE"/>
    <property type="match status" value="1"/>
</dbReference>
<comment type="caution">
    <text evidence="7">The sequence shown here is derived from an EMBL/GenBank/DDBJ whole genome shotgun (WGS) entry which is preliminary data.</text>
</comment>
<dbReference type="EMBL" id="DVJI01000003">
    <property type="protein sequence ID" value="HIS70479.1"/>
    <property type="molecule type" value="Genomic_DNA"/>
</dbReference>
<keyword evidence="2 7" id="KW-0489">Methyltransferase</keyword>
<organism evidence="7 8">
    <name type="scientific">Candidatus Enterousia intestinigallinarum</name>
    <dbReference type="NCBI Taxonomy" id="2840790"/>
    <lineage>
        <taxon>Bacteria</taxon>
        <taxon>Pseudomonadati</taxon>
        <taxon>Pseudomonadota</taxon>
        <taxon>Alphaproteobacteria</taxon>
        <taxon>Candidatus Enterousia</taxon>
    </lineage>
</organism>
<comment type="catalytic activity">
    <reaction evidence="5">
        <text>L-glutaminyl-[peptide chain release factor] + S-adenosyl-L-methionine = N(5)-methyl-L-glutaminyl-[peptide chain release factor] + S-adenosyl-L-homocysteine + H(+)</text>
        <dbReference type="Rhea" id="RHEA:42896"/>
        <dbReference type="Rhea" id="RHEA-COMP:10271"/>
        <dbReference type="Rhea" id="RHEA-COMP:10272"/>
        <dbReference type="ChEBI" id="CHEBI:15378"/>
        <dbReference type="ChEBI" id="CHEBI:30011"/>
        <dbReference type="ChEBI" id="CHEBI:57856"/>
        <dbReference type="ChEBI" id="CHEBI:59789"/>
        <dbReference type="ChEBI" id="CHEBI:61891"/>
        <dbReference type="EC" id="2.1.1.297"/>
    </reaction>
</comment>
<proteinExistence type="predicted"/>
<dbReference type="PANTHER" id="PTHR18895">
    <property type="entry name" value="HEMK METHYLTRANSFERASE"/>
    <property type="match status" value="1"/>
</dbReference>
<dbReference type="Proteomes" id="UP000886742">
    <property type="component" value="Unassembled WGS sequence"/>
</dbReference>
<keyword evidence="3 7" id="KW-0808">Transferase</keyword>
<dbReference type="Gene3D" id="3.40.50.150">
    <property type="entry name" value="Vaccinia Virus protein VP39"/>
    <property type="match status" value="1"/>
</dbReference>
<reference evidence="7" key="2">
    <citation type="journal article" date="2021" name="PeerJ">
        <title>Extensive microbial diversity within the chicken gut microbiome revealed by metagenomics and culture.</title>
        <authorList>
            <person name="Gilroy R."/>
            <person name="Ravi A."/>
            <person name="Getino M."/>
            <person name="Pursley I."/>
            <person name="Horton D.L."/>
            <person name="Alikhan N.F."/>
            <person name="Baker D."/>
            <person name="Gharbi K."/>
            <person name="Hall N."/>
            <person name="Watson M."/>
            <person name="Adriaenssens E.M."/>
            <person name="Foster-Nyarko E."/>
            <person name="Jarju S."/>
            <person name="Secka A."/>
            <person name="Antonio M."/>
            <person name="Oren A."/>
            <person name="Chaudhuri R.R."/>
            <person name="La Ragione R."/>
            <person name="Hildebrand F."/>
            <person name="Pallen M.J."/>
        </authorList>
    </citation>
    <scope>NUCLEOTIDE SEQUENCE</scope>
    <source>
        <strain evidence="7">ChiGjej3B3-5194</strain>
    </source>
</reference>
<dbReference type="GO" id="GO:0003676">
    <property type="term" value="F:nucleic acid binding"/>
    <property type="evidence" value="ECO:0007669"/>
    <property type="project" value="InterPro"/>
</dbReference>
<evidence type="ECO:0000256" key="1">
    <source>
        <dbReference type="ARBA" id="ARBA00012771"/>
    </source>
</evidence>
<dbReference type="GO" id="GO:0032259">
    <property type="term" value="P:methylation"/>
    <property type="evidence" value="ECO:0007669"/>
    <property type="project" value="UniProtKB-KW"/>
</dbReference>
<evidence type="ECO:0000256" key="4">
    <source>
        <dbReference type="ARBA" id="ARBA00022691"/>
    </source>
</evidence>
<name>A0A9D1JW46_9PROT</name>
<evidence type="ECO:0000256" key="5">
    <source>
        <dbReference type="ARBA" id="ARBA00048391"/>
    </source>
</evidence>
<evidence type="ECO:0000256" key="3">
    <source>
        <dbReference type="ARBA" id="ARBA00022679"/>
    </source>
</evidence>
<gene>
    <name evidence="7" type="primary">prmC</name>
    <name evidence="7" type="ORF">IAD02_00620</name>
</gene>
<dbReference type="NCBIfam" id="TIGR03534">
    <property type="entry name" value="RF_mod_PrmC"/>
    <property type="match status" value="1"/>
</dbReference>
<dbReference type="InterPro" id="IPR029063">
    <property type="entry name" value="SAM-dependent_MTases_sf"/>
</dbReference>
<dbReference type="CDD" id="cd02440">
    <property type="entry name" value="AdoMet_MTases"/>
    <property type="match status" value="1"/>
</dbReference>
<reference evidence="7" key="1">
    <citation type="submission" date="2020-10" db="EMBL/GenBank/DDBJ databases">
        <authorList>
            <person name="Gilroy R."/>
        </authorList>
    </citation>
    <scope>NUCLEOTIDE SEQUENCE</scope>
    <source>
        <strain evidence="7">ChiGjej3B3-5194</strain>
    </source>
</reference>
<dbReference type="PROSITE" id="PS00092">
    <property type="entry name" value="N6_MTASE"/>
    <property type="match status" value="1"/>
</dbReference>
<dbReference type="GO" id="GO:0102559">
    <property type="term" value="F:peptide chain release factor N(5)-glutamine methyltransferase activity"/>
    <property type="evidence" value="ECO:0007669"/>
    <property type="project" value="UniProtKB-EC"/>
</dbReference>
<sequence>MQINQAFEILARAGNAHDARVITENTKNFSRLAVWRMARALRRGVSVAKIIHQKWFYGLKFYTNRHTLDPRPDTETLVAAVISDCDGKHPNILDIGTGTGCIIASLVKNIPGARGVGIDVSHGALRVARRNVRQLNLTDKIHIVRKSFNNPNAFEKNTFDVIVSNPPYIAADDMRVDTGAQHDPKRALYANDNGYAAYKSIAKNSRKWIRRGGKIYLEIGIDMAVRVRKIFEEYGWHFDRTEKDLSGIERVLVFIA</sequence>
<feature type="domain" description="Methyltransferase small" evidence="6">
    <location>
        <begin position="88"/>
        <end position="176"/>
    </location>
</feature>
<protein>
    <recommendedName>
        <fullName evidence="1">peptide chain release factor N(5)-glutamine methyltransferase</fullName>
        <ecNumber evidence="1">2.1.1.297</ecNumber>
    </recommendedName>
</protein>
<dbReference type="InterPro" id="IPR050320">
    <property type="entry name" value="N5-glutamine_MTase"/>
</dbReference>
<dbReference type="InterPro" id="IPR007848">
    <property type="entry name" value="Small_mtfrase_dom"/>
</dbReference>
<dbReference type="AlphaFoldDB" id="A0A9D1JW46"/>
<accession>A0A9D1JW46</accession>
<evidence type="ECO:0000313" key="8">
    <source>
        <dbReference type="Proteomes" id="UP000886742"/>
    </source>
</evidence>
<dbReference type="InterPro" id="IPR019874">
    <property type="entry name" value="RF_methyltr_PrmC"/>
</dbReference>